<dbReference type="InterPro" id="IPR012337">
    <property type="entry name" value="RNaseH-like_sf"/>
</dbReference>
<dbReference type="RefSeq" id="XP_014668703.1">
    <property type="nucleotide sequence ID" value="XM_014813217.1"/>
</dbReference>
<evidence type="ECO:0000256" key="4">
    <source>
        <dbReference type="ARBA" id="ARBA00022833"/>
    </source>
</evidence>
<feature type="compositionally biased region" description="Low complexity" evidence="6">
    <location>
        <begin position="51"/>
        <end position="61"/>
    </location>
</feature>
<dbReference type="Pfam" id="PF04857">
    <property type="entry name" value="CAF1"/>
    <property type="match status" value="2"/>
</dbReference>
<dbReference type="PANTHER" id="PTHR15092:SF37">
    <property type="entry name" value="TARGET OF EGR1 PROTEIN 1"/>
    <property type="match status" value="1"/>
</dbReference>
<dbReference type="Gene3D" id="6.10.250.3220">
    <property type="match status" value="1"/>
</dbReference>
<keyword evidence="2 5" id="KW-0479">Metal-binding</keyword>
<dbReference type="InterPro" id="IPR006941">
    <property type="entry name" value="RNase_CAF1"/>
</dbReference>
<dbReference type="InterPro" id="IPR036397">
    <property type="entry name" value="RNaseH_sf"/>
</dbReference>
<name>A0ABM1E932_PRICU</name>
<dbReference type="GeneID" id="106809979"/>
<evidence type="ECO:0000256" key="5">
    <source>
        <dbReference type="PROSITE-ProRule" id="PRU00723"/>
    </source>
</evidence>
<evidence type="ECO:0000256" key="6">
    <source>
        <dbReference type="SAM" id="MobiDB-lite"/>
    </source>
</evidence>
<dbReference type="SUPFAM" id="SSF90229">
    <property type="entry name" value="CCCH zinc finger"/>
    <property type="match status" value="1"/>
</dbReference>
<evidence type="ECO:0000313" key="8">
    <source>
        <dbReference type="Proteomes" id="UP000695022"/>
    </source>
</evidence>
<dbReference type="Proteomes" id="UP000695022">
    <property type="component" value="Unplaced"/>
</dbReference>
<gene>
    <name evidence="9" type="primary">LOC106809979</name>
</gene>
<organism evidence="8 9">
    <name type="scientific">Priapulus caudatus</name>
    <name type="common">Priapulid worm</name>
    <dbReference type="NCBI Taxonomy" id="37621"/>
    <lineage>
        <taxon>Eukaryota</taxon>
        <taxon>Metazoa</taxon>
        <taxon>Ecdysozoa</taxon>
        <taxon>Scalidophora</taxon>
        <taxon>Priapulida</taxon>
        <taxon>Priapulimorpha</taxon>
        <taxon>Priapulimorphida</taxon>
        <taxon>Priapulidae</taxon>
        <taxon>Priapulus</taxon>
    </lineage>
</organism>
<comment type="similarity">
    <text evidence="1">Belongs to the CAF1 family.</text>
</comment>
<dbReference type="Gene3D" id="3.30.420.10">
    <property type="entry name" value="Ribonuclease H-like superfamily/Ribonuclease H"/>
    <property type="match status" value="2"/>
</dbReference>
<evidence type="ECO:0000259" key="7">
    <source>
        <dbReference type="PROSITE" id="PS50103"/>
    </source>
</evidence>
<reference evidence="9" key="1">
    <citation type="submission" date="2025-08" db="UniProtKB">
        <authorList>
            <consortium name="RefSeq"/>
        </authorList>
    </citation>
    <scope>IDENTIFICATION</scope>
</reference>
<dbReference type="InterPro" id="IPR051181">
    <property type="entry name" value="CAF1_poly(A)_ribonucleases"/>
</dbReference>
<feature type="region of interest" description="Disordered" evidence="6">
    <location>
        <begin position="44"/>
        <end position="64"/>
    </location>
</feature>
<evidence type="ECO:0000256" key="2">
    <source>
        <dbReference type="ARBA" id="ARBA00022723"/>
    </source>
</evidence>
<sequence>MANGHNPQLTLTGSCTGAKVVAEYGEMQGEDTVMEDAMQYGSTIGGGARKGGSAESESASSRPERELCTEYTVQTFSITVLCSESYVVEPAALQFLVSHGFDFNKQYTTGVPYYRGNDKRDDDDEACLLRRVVTELVACRRVVALHNGFIDLVFTYANLYARAARPTLATFPRRPSRRCSPARRVRHEHIAEFGARLPASYLEYVYRKCQRDNFAEAQGSKRHIGIHFLDYRDCAGFVDYRPCGLDMGDHTGSPFCKRYGAHGWCPAGTSCELSHDIDVILDNDGCTIERKKRRRTRKRTHQRQLKHGEAAAVVVDASSRDAEVVDASSRDAEVVDALCYGEPMGETAGQSVGQLADTNSGPASMDRSSVIDEAARGEHAFVVTRDGGERNGSTGTEESLLEAGDAASVSRAVKDYSVKHTGGHRAGYDAFMTGFAMAYYIRKHGDLKSPGFGLGRFENRLCLSGKDVGLLISKSTFVKNSKYHTEKLERIENAQLNITH</sequence>
<feature type="zinc finger region" description="C3H1-type" evidence="5">
    <location>
        <begin position="251"/>
        <end position="278"/>
    </location>
</feature>
<evidence type="ECO:0000313" key="9">
    <source>
        <dbReference type="RefSeq" id="XP_014668703.1"/>
    </source>
</evidence>
<feature type="domain" description="C3H1-type" evidence="7">
    <location>
        <begin position="251"/>
        <end position="278"/>
    </location>
</feature>
<protein>
    <submittedName>
        <fullName evidence="9">Target of EGR1 protein 1-like isoform X1</fullName>
    </submittedName>
</protein>
<dbReference type="PROSITE" id="PS50103">
    <property type="entry name" value="ZF_C3H1"/>
    <property type="match status" value="1"/>
</dbReference>
<evidence type="ECO:0000256" key="3">
    <source>
        <dbReference type="ARBA" id="ARBA00022771"/>
    </source>
</evidence>
<dbReference type="InterPro" id="IPR036855">
    <property type="entry name" value="Znf_CCCH_sf"/>
</dbReference>
<keyword evidence="3 5" id="KW-0863">Zinc-finger</keyword>
<keyword evidence="4 5" id="KW-0862">Zinc</keyword>
<keyword evidence="8" id="KW-1185">Reference proteome</keyword>
<proteinExistence type="inferred from homology"/>
<dbReference type="SUPFAM" id="SSF53098">
    <property type="entry name" value="Ribonuclease H-like"/>
    <property type="match status" value="1"/>
</dbReference>
<evidence type="ECO:0000256" key="1">
    <source>
        <dbReference type="ARBA" id="ARBA00008372"/>
    </source>
</evidence>
<accession>A0ABM1E932</accession>
<dbReference type="InterPro" id="IPR000571">
    <property type="entry name" value="Znf_CCCH"/>
</dbReference>
<dbReference type="PANTHER" id="PTHR15092">
    <property type="entry name" value="POLY A -SPECIFIC RIBONUCLEASE/TARGET OF EGR1, MEMBER 1"/>
    <property type="match status" value="1"/>
</dbReference>